<evidence type="ECO:0000313" key="1">
    <source>
        <dbReference type="EMBL" id="KAK2954904.1"/>
    </source>
</evidence>
<protein>
    <recommendedName>
        <fullName evidence="3">Secreted protein</fullName>
    </recommendedName>
</protein>
<evidence type="ECO:0000313" key="2">
    <source>
        <dbReference type="Proteomes" id="UP001281761"/>
    </source>
</evidence>
<sequence length="69" mass="7770">MIKIEVLVIGIISTDCSQFSHSSFQNLHAVCLSQIMNRESADRTAAAVMSEYSFQNECVHFPRRTGCEM</sequence>
<evidence type="ECO:0008006" key="3">
    <source>
        <dbReference type="Google" id="ProtNLM"/>
    </source>
</evidence>
<dbReference type="Proteomes" id="UP001281761">
    <property type="component" value="Unassembled WGS sequence"/>
</dbReference>
<proteinExistence type="predicted"/>
<gene>
    <name evidence="1" type="ORF">BLNAU_10043</name>
</gene>
<organism evidence="1 2">
    <name type="scientific">Blattamonas nauphoetae</name>
    <dbReference type="NCBI Taxonomy" id="2049346"/>
    <lineage>
        <taxon>Eukaryota</taxon>
        <taxon>Metamonada</taxon>
        <taxon>Preaxostyla</taxon>
        <taxon>Oxymonadida</taxon>
        <taxon>Blattamonas</taxon>
    </lineage>
</organism>
<dbReference type="EMBL" id="JARBJD010000072">
    <property type="protein sequence ID" value="KAK2954904.1"/>
    <property type="molecule type" value="Genomic_DNA"/>
</dbReference>
<name>A0ABQ9XTV3_9EUKA</name>
<keyword evidence="2" id="KW-1185">Reference proteome</keyword>
<comment type="caution">
    <text evidence="1">The sequence shown here is derived from an EMBL/GenBank/DDBJ whole genome shotgun (WGS) entry which is preliminary data.</text>
</comment>
<accession>A0ABQ9XTV3</accession>
<reference evidence="1 2" key="1">
    <citation type="journal article" date="2022" name="bioRxiv">
        <title>Genomics of Preaxostyla Flagellates Illuminates Evolutionary Transitions and the Path Towards Mitochondrial Loss.</title>
        <authorList>
            <person name="Novak L.V.F."/>
            <person name="Treitli S.C."/>
            <person name="Pyrih J."/>
            <person name="Halakuc P."/>
            <person name="Pipaliya S.V."/>
            <person name="Vacek V."/>
            <person name="Brzon O."/>
            <person name="Soukal P."/>
            <person name="Eme L."/>
            <person name="Dacks J.B."/>
            <person name="Karnkowska A."/>
            <person name="Elias M."/>
            <person name="Hampl V."/>
        </authorList>
    </citation>
    <scope>NUCLEOTIDE SEQUENCE [LARGE SCALE GENOMIC DNA]</scope>
    <source>
        <strain evidence="1">NAU3</strain>
        <tissue evidence="1">Gut</tissue>
    </source>
</reference>